<evidence type="ECO:0000256" key="3">
    <source>
        <dbReference type="ARBA" id="ARBA00022737"/>
    </source>
</evidence>
<evidence type="ECO:0000256" key="2">
    <source>
        <dbReference type="ARBA" id="ARBA00022679"/>
    </source>
</evidence>
<evidence type="ECO:0008006" key="6">
    <source>
        <dbReference type="Google" id="ProtNLM"/>
    </source>
</evidence>
<sequence length="231" mass="25776">MKILLVLRNMMRKLGNFLSSQLRHAKLSQDNPSCRLYEGVVVDGDSRLAKFNVLFEGARLLDSTVGDHTYLQMGATAQSCDIGKYCSIAMRAYMGLPQHQMSEVSSHPVFYLRNTPLVRKFCKSDRIGSNPRTSIAHDVWIGHGALVMAGVKVGVGAVVGAGSVVTRDVPDYAIVGGVPARVIRYRFEEPMRNRLLASRWWEMPDEWLETHVDLFSRPAELLIALENTANN</sequence>
<dbReference type="STRING" id="418702.BJN45_04945"/>
<reference evidence="4 5" key="1">
    <citation type="submission" date="2016-10" db="EMBL/GenBank/DDBJ databases">
        <title>Alkaliphiles isolated from bioreactors.</title>
        <authorList>
            <person name="Salah Z."/>
            <person name="Rout S.P."/>
            <person name="Humphreys P.N."/>
        </authorList>
    </citation>
    <scope>NUCLEOTIDE SEQUENCE [LARGE SCALE GENOMIC DNA]</scope>
    <source>
        <strain evidence="4 5">ZS02</strain>
    </source>
</reference>
<dbReference type="InterPro" id="IPR018357">
    <property type="entry name" value="Hexapep_transf_CS"/>
</dbReference>
<dbReference type="PROSITE" id="PS00101">
    <property type="entry name" value="HEXAPEP_TRANSFERASES"/>
    <property type="match status" value="1"/>
</dbReference>
<evidence type="ECO:0000313" key="4">
    <source>
        <dbReference type="EMBL" id="OMG54577.1"/>
    </source>
</evidence>
<proteinExistence type="inferred from homology"/>
<comment type="caution">
    <text evidence="4">The sequence shown here is derived from an EMBL/GenBank/DDBJ whole genome shotgun (WGS) entry which is preliminary data.</text>
</comment>
<gene>
    <name evidence="4" type="ORF">BJN45_04945</name>
</gene>
<dbReference type="Gene3D" id="2.160.10.10">
    <property type="entry name" value="Hexapeptide repeat proteins"/>
    <property type="match status" value="1"/>
</dbReference>
<dbReference type="GO" id="GO:0016740">
    <property type="term" value="F:transferase activity"/>
    <property type="evidence" value="ECO:0007669"/>
    <property type="project" value="UniProtKB-KW"/>
</dbReference>
<comment type="similarity">
    <text evidence="1">Belongs to the transferase hexapeptide repeat family.</text>
</comment>
<accession>A0A1R1I7C6</accession>
<dbReference type="CDD" id="cd03349">
    <property type="entry name" value="LbH_XAT"/>
    <property type="match status" value="1"/>
</dbReference>
<dbReference type="Proteomes" id="UP000187526">
    <property type="component" value="Unassembled WGS sequence"/>
</dbReference>
<keyword evidence="2" id="KW-0808">Transferase</keyword>
<dbReference type="InterPro" id="IPR050179">
    <property type="entry name" value="Trans_hexapeptide_repeat"/>
</dbReference>
<dbReference type="SUPFAM" id="SSF51161">
    <property type="entry name" value="Trimeric LpxA-like enzymes"/>
    <property type="match status" value="1"/>
</dbReference>
<dbReference type="RefSeq" id="WP_076092746.1">
    <property type="nucleotide sequence ID" value="NZ_MTHD01000002.1"/>
</dbReference>
<dbReference type="PANTHER" id="PTHR43300">
    <property type="entry name" value="ACETYLTRANSFERASE"/>
    <property type="match status" value="1"/>
</dbReference>
<dbReference type="InterPro" id="IPR011004">
    <property type="entry name" value="Trimer_LpxA-like_sf"/>
</dbReference>
<name>A0A1R1I7C6_9RHOO</name>
<evidence type="ECO:0000256" key="1">
    <source>
        <dbReference type="ARBA" id="ARBA00007274"/>
    </source>
</evidence>
<dbReference type="PANTHER" id="PTHR43300:SF11">
    <property type="entry name" value="ACETYLTRANSFERASE RV3034C-RELATED"/>
    <property type="match status" value="1"/>
</dbReference>
<dbReference type="OrthoDB" id="272049at2"/>
<protein>
    <recommendedName>
        <fullName evidence="6">Acetyltransferase</fullName>
    </recommendedName>
</protein>
<organism evidence="4 5">
    <name type="scientific">Azonexus hydrophilus</name>
    <dbReference type="NCBI Taxonomy" id="418702"/>
    <lineage>
        <taxon>Bacteria</taxon>
        <taxon>Pseudomonadati</taxon>
        <taxon>Pseudomonadota</taxon>
        <taxon>Betaproteobacteria</taxon>
        <taxon>Rhodocyclales</taxon>
        <taxon>Azonexaceae</taxon>
        <taxon>Azonexus</taxon>
    </lineage>
</organism>
<evidence type="ECO:0000313" key="5">
    <source>
        <dbReference type="Proteomes" id="UP000187526"/>
    </source>
</evidence>
<keyword evidence="3" id="KW-0677">Repeat</keyword>
<dbReference type="AlphaFoldDB" id="A0A1R1I7C6"/>
<dbReference type="EMBL" id="MTHD01000002">
    <property type="protein sequence ID" value="OMG54577.1"/>
    <property type="molecule type" value="Genomic_DNA"/>
</dbReference>
<keyword evidence="5" id="KW-1185">Reference proteome</keyword>